<organism evidence="1 2">
    <name type="scientific">Coptis chinensis</name>
    <dbReference type="NCBI Taxonomy" id="261450"/>
    <lineage>
        <taxon>Eukaryota</taxon>
        <taxon>Viridiplantae</taxon>
        <taxon>Streptophyta</taxon>
        <taxon>Embryophyta</taxon>
        <taxon>Tracheophyta</taxon>
        <taxon>Spermatophyta</taxon>
        <taxon>Magnoliopsida</taxon>
        <taxon>Ranunculales</taxon>
        <taxon>Ranunculaceae</taxon>
        <taxon>Coptidoideae</taxon>
        <taxon>Coptis</taxon>
    </lineage>
</organism>
<evidence type="ECO:0000313" key="2">
    <source>
        <dbReference type="Proteomes" id="UP000631114"/>
    </source>
</evidence>
<sequence length="110" mass="12775">MFLDVCYLWMESCTIFSKYTDAIKAIKAMVYGRDGKGRVRGLGTGFTKTIIHVAAPYKKIAEEEKRKREITDENVRPVMQRLDEESTARKILQEKMEVYVHDHSELRSTS</sequence>
<gene>
    <name evidence="1" type="ORF">IFM89_007425</name>
</gene>
<accession>A0A835IWK4</accession>
<reference evidence="1 2" key="1">
    <citation type="submission" date="2020-10" db="EMBL/GenBank/DDBJ databases">
        <title>The Coptis chinensis genome and diversification of protoberbering-type alkaloids.</title>
        <authorList>
            <person name="Wang B."/>
            <person name="Shu S."/>
            <person name="Song C."/>
            <person name="Liu Y."/>
        </authorList>
    </citation>
    <scope>NUCLEOTIDE SEQUENCE [LARGE SCALE GENOMIC DNA]</scope>
    <source>
        <strain evidence="1">HL-2020</strain>
        <tissue evidence="1">Leaf</tissue>
    </source>
</reference>
<dbReference type="EMBL" id="JADFTS010000001">
    <property type="protein sequence ID" value="KAF9623982.1"/>
    <property type="molecule type" value="Genomic_DNA"/>
</dbReference>
<proteinExistence type="predicted"/>
<keyword evidence="2" id="KW-1185">Reference proteome</keyword>
<dbReference type="AlphaFoldDB" id="A0A835IWK4"/>
<dbReference type="Proteomes" id="UP000631114">
    <property type="component" value="Unassembled WGS sequence"/>
</dbReference>
<evidence type="ECO:0000313" key="1">
    <source>
        <dbReference type="EMBL" id="KAF9623982.1"/>
    </source>
</evidence>
<name>A0A835IWK4_9MAGN</name>
<comment type="caution">
    <text evidence="1">The sequence shown here is derived from an EMBL/GenBank/DDBJ whole genome shotgun (WGS) entry which is preliminary data.</text>
</comment>
<protein>
    <submittedName>
        <fullName evidence="1">Uncharacterized protein</fullName>
    </submittedName>
</protein>